<evidence type="ECO:0000313" key="4">
    <source>
        <dbReference type="Proteomes" id="UP000679690"/>
    </source>
</evidence>
<evidence type="ECO:0000313" key="3">
    <source>
        <dbReference type="EMBL" id="MBO3744137.1"/>
    </source>
</evidence>
<feature type="region of interest" description="Disordered" evidence="1">
    <location>
        <begin position="113"/>
        <end position="144"/>
    </location>
</feature>
<dbReference type="Proteomes" id="UP000679690">
    <property type="component" value="Unassembled WGS sequence"/>
</dbReference>
<organism evidence="3 4">
    <name type="scientific">Actinoplanes flavus</name>
    <dbReference type="NCBI Taxonomy" id="2820290"/>
    <lineage>
        <taxon>Bacteria</taxon>
        <taxon>Bacillati</taxon>
        <taxon>Actinomycetota</taxon>
        <taxon>Actinomycetes</taxon>
        <taxon>Micromonosporales</taxon>
        <taxon>Micromonosporaceae</taxon>
        <taxon>Actinoplanes</taxon>
    </lineage>
</organism>
<reference evidence="3 4" key="1">
    <citation type="submission" date="2021-03" db="EMBL/GenBank/DDBJ databases">
        <title>Actinoplanes flavus sp. nov., a novel actinomycete isolated from Coconut Palm rhizosphere soil.</title>
        <authorList>
            <person name="Luo X."/>
        </authorList>
    </citation>
    <scope>NUCLEOTIDE SEQUENCE [LARGE SCALE GENOMIC DNA]</scope>
    <source>
        <strain evidence="3 4">NEAU-H7</strain>
    </source>
</reference>
<keyword evidence="4" id="KW-1185">Reference proteome</keyword>
<feature type="domain" description="Flagellar M-ring C-terminal" evidence="2">
    <location>
        <begin position="113"/>
        <end position="207"/>
    </location>
</feature>
<dbReference type="Pfam" id="PF08345">
    <property type="entry name" value="YscJ_FliF_C"/>
    <property type="match status" value="1"/>
</dbReference>
<dbReference type="InterPro" id="IPR013556">
    <property type="entry name" value="Flag_M-ring_C"/>
</dbReference>
<evidence type="ECO:0000259" key="2">
    <source>
        <dbReference type="Pfam" id="PF08345"/>
    </source>
</evidence>
<protein>
    <recommendedName>
        <fullName evidence="2">Flagellar M-ring C-terminal domain-containing protein</fullName>
    </recommendedName>
</protein>
<dbReference type="RefSeq" id="WP_208473372.1">
    <property type="nucleotide sequence ID" value="NZ_JAGFNS010000054.1"/>
</dbReference>
<feature type="region of interest" description="Disordered" evidence="1">
    <location>
        <begin position="45"/>
        <end position="65"/>
    </location>
</feature>
<proteinExistence type="predicted"/>
<name>A0ABS3UZZ2_9ACTN</name>
<evidence type="ECO:0000256" key="1">
    <source>
        <dbReference type="SAM" id="MobiDB-lite"/>
    </source>
</evidence>
<dbReference type="EMBL" id="JAGFNS010000054">
    <property type="protein sequence ID" value="MBO3744137.1"/>
    <property type="molecule type" value="Genomic_DNA"/>
</dbReference>
<gene>
    <name evidence="3" type="ORF">J5X75_42265</name>
</gene>
<comment type="caution">
    <text evidence="3">The sequence shown here is derived from an EMBL/GenBank/DDBJ whole genome shotgun (WGS) entry which is preliminary data.</text>
</comment>
<sequence length="209" mass="21365">MTDTSNDFPSPAGRARSRLRGKVLTTVSALALLTGVTFLVTRQSGPTAPTAQTTESAASTGPVSVTDPQTLAFQTRLDQSLQTMLDSLVGPGNSVVTTTATLDFAQVDPTVSDSAAPDGVLGPDSIQVPDGSNSAAAGRGETGETIDSNVISEVIEVRRNAPGVVKRLVIVVQMNIEAAGYVNPAELEQLIGAAAGVDSDRGDSVTVLT</sequence>
<accession>A0ABS3UZZ2</accession>